<organism evidence="1 2">
    <name type="scientific">Manihot esculenta</name>
    <name type="common">Cassava</name>
    <name type="synonym">Jatropha manihot</name>
    <dbReference type="NCBI Taxonomy" id="3983"/>
    <lineage>
        <taxon>Eukaryota</taxon>
        <taxon>Viridiplantae</taxon>
        <taxon>Streptophyta</taxon>
        <taxon>Embryophyta</taxon>
        <taxon>Tracheophyta</taxon>
        <taxon>Spermatophyta</taxon>
        <taxon>Magnoliopsida</taxon>
        <taxon>eudicotyledons</taxon>
        <taxon>Gunneridae</taxon>
        <taxon>Pentapetalae</taxon>
        <taxon>rosids</taxon>
        <taxon>fabids</taxon>
        <taxon>Malpighiales</taxon>
        <taxon>Euphorbiaceae</taxon>
        <taxon>Crotonoideae</taxon>
        <taxon>Manihoteae</taxon>
        <taxon>Manihot</taxon>
    </lineage>
</organism>
<comment type="caution">
    <text evidence="1">The sequence shown here is derived from an EMBL/GenBank/DDBJ whole genome shotgun (WGS) entry which is preliminary data.</text>
</comment>
<dbReference type="Proteomes" id="UP000091857">
    <property type="component" value="Chromosome 5"/>
</dbReference>
<name>A0ACB7HR02_MANES</name>
<proteinExistence type="predicted"/>
<protein>
    <submittedName>
        <fullName evidence="1">Uncharacterized protein</fullName>
    </submittedName>
</protein>
<sequence>MSQTNMSILSLKVLFFAMIIAAWQSQRIDTNDIGFIPNGVFTKKFFSYSASVLANSRAINSTP</sequence>
<evidence type="ECO:0000313" key="2">
    <source>
        <dbReference type="Proteomes" id="UP000091857"/>
    </source>
</evidence>
<keyword evidence="2" id="KW-1185">Reference proteome</keyword>
<accession>A0ACB7HR02</accession>
<gene>
    <name evidence="1" type="ORF">MANES_05G145801v8</name>
</gene>
<evidence type="ECO:0000313" key="1">
    <source>
        <dbReference type="EMBL" id="KAG8654546.1"/>
    </source>
</evidence>
<reference evidence="2" key="1">
    <citation type="journal article" date="2016" name="Nat. Biotechnol.">
        <title>Sequencing wild and cultivated cassava and related species reveals extensive interspecific hybridization and genetic diversity.</title>
        <authorList>
            <person name="Bredeson J.V."/>
            <person name="Lyons J.B."/>
            <person name="Prochnik S.E."/>
            <person name="Wu G.A."/>
            <person name="Ha C.M."/>
            <person name="Edsinger-Gonzales E."/>
            <person name="Grimwood J."/>
            <person name="Schmutz J."/>
            <person name="Rabbi I.Y."/>
            <person name="Egesi C."/>
            <person name="Nauluvula P."/>
            <person name="Lebot V."/>
            <person name="Ndunguru J."/>
            <person name="Mkamilo G."/>
            <person name="Bart R.S."/>
            <person name="Setter T.L."/>
            <person name="Gleadow R.M."/>
            <person name="Kulakow P."/>
            <person name="Ferguson M.E."/>
            <person name="Rounsley S."/>
            <person name="Rokhsar D.S."/>
        </authorList>
    </citation>
    <scope>NUCLEOTIDE SEQUENCE [LARGE SCALE GENOMIC DNA]</scope>
    <source>
        <strain evidence="2">cv. AM560-2</strain>
    </source>
</reference>
<dbReference type="EMBL" id="CM004391">
    <property type="protein sequence ID" value="KAG8654546.1"/>
    <property type="molecule type" value="Genomic_DNA"/>
</dbReference>